<feature type="coiled-coil region" evidence="1">
    <location>
        <begin position="35"/>
        <end position="66"/>
    </location>
</feature>
<sequence length="218" mass="23280">MSARPVIKADAAMLAAQPFAAAPPPPRHDPRDDELASLRKEVAALQEALKAAAQAQQSAVAKAREEARIEGLRAAEKDDKARSATLRATGDKALQLWREKLAELDGLAAALAREALEKLLGPAAMEAELVQRALTRHLAMLGREAVLAIHVSADDFDEDEARRLEEAGANAPIRRDSALSAGECRIDLKLGHVDIGPRTQWSLLRAELDALVGDTAGA</sequence>
<evidence type="ECO:0000313" key="2">
    <source>
        <dbReference type="EMBL" id="PSJ42205.1"/>
    </source>
</evidence>
<keyword evidence="3" id="KW-1185">Reference proteome</keyword>
<gene>
    <name evidence="2" type="ORF">C7I55_08205</name>
</gene>
<evidence type="ECO:0008006" key="4">
    <source>
        <dbReference type="Google" id="ProtNLM"/>
    </source>
</evidence>
<dbReference type="RefSeq" id="WP_106512374.1">
    <property type="nucleotide sequence ID" value="NZ_PXYI01000002.1"/>
</dbReference>
<dbReference type="Proteomes" id="UP000241167">
    <property type="component" value="Unassembled WGS sequence"/>
</dbReference>
<accession>A0A2P7QW66</accession>
<dbReference type="EMBL" id="PXYI01000002">
    <property type="protein sequence ID" value="PSJ42205.1"/>
    <property type="molecule type" value="Genomic_DNA"/>
</dbReference>
<name>A0A2P7QW66_9SPHN</name>
<proteinExistence type="predicted"/>
<dbReference type="OrthoDB" id="7585709at2"/>
<protein>
    <recommendedName>
        <fullName evidence="4">Flagellar assembly protein FliH/Type III secretion system HrpE domain-containing protein</fullName>
    </recommendedName>
</protein>
<evidence type="ECO:0000313" key="3">
    <source>
        <dbReference type="Proteomes" id="UP000241167"/>
    </source>
</evidence>
<dbReference type="AlphaFoldDB" id="A0A2P7QW66"/>
<keyword evidence="1" id="KW-0175">Coiled coil</keyword>
<organism evidence="2 3">
    <name type="scientific">Allosphingosinicella deserti</name>
    <dbReference type="NCBI Taxonomy" id="2116704"/>
    <lineage>
        <taxon>Bacteria</taxon>
        <taxon>Pseudomonadati</taxon>
        <taxon>Pseudomonadota</taxon>
        <taxon>Alphaproteobacteria</taxon>
        <taxon>Sphingomonadales</taxon>
        <taxon>Sphingomonadaceae</taxon>
        <taxon>Allosphingosinicella</taxon>
    </lineage>
</organism>
<evidence type="ECO:0000256" key="1">
    <source>
        <dbReference type="SAM" id="Coils"/>
    </source>
</evidence>
<reference evidence="2 3" key="1">
    <citation type="submission" date="2018-03" db="EMBL/GenBank/DDBJ databases">
        <title>The draft genome of Sphingosinicella sp. GL-C-18.</title>
        <authorList>
            <person name="Liu L."/>
            <person name="Li L."/>
            <person name="Liang L."/>
            <person name="Zhang X."/>
            <person name="Wang T."/>
        </authorList>
    </citation>
    <scope>NUCLEOTIDE SEQUENCE [LARGE SCALE GENOMIC DNA]</scope>
    <source>
        <strain evidence="2 3">GL-C-18</strain>
    </source>
</reference>
<comment type="caution">
    <text evidence="2">The sequence shown here is derived from an EMBL/GenBank/DDBJ whole genome shotgun (WGS) entry which is preliminary data.</text>
</comment>